<keyword evidence="1" id="KW-0812">Transmembrane</keyword>
<name>A0AAV3U6A7_9ALTE</name>
<dbReference type="InterPro" id="IPR013901">
    <property type="entry name" value="Anthrone_oxy"/>
</dbReference>
<reference evidence="3" key="1">
    <citation type="journal article" date="2019" name="Int. J. Syst. Evol. Microbiol.">
        <title>The Global Catalogue of Microorganisms (GCM) 10K type strain sequencing project: providing services to taxonomists for standard genome sequencing and annotation.</title>
        <authorList>
            <consortium name="The Broad Institute Genomics Platform"/>
            <consortium name="The Broad Institute Genome Sequencing Center for Infectious Disease"/>
            <person name="Wu L."/>
            <person name="Ma J."/>
        </authorList>
    </citation>
    <scope>NUCLEOTIDE SEQUENCE [LARGE SCALE GENOMIC DNA]</scope>
    <source>
        <strain evidence="3">JCM 19134</strain>
    </source>
</reference>
<organism evidence="2 3">
    <name type="scientific">Halioxenophilus aromaticivorans</name>
    <dbReference type="NCBI Taxonomy" id="1306992"/>
    <lineage>
        <taxon>Bacteria</taxon>
        <taxon>Pseudomonadati</taxon>
        <taxon>Pseudomonadota</taxon>
        <taxon>Gammaproteobacteria</taxon>
        <taxon>Alteromonadales</taxon>
        <taxon>Alteromonadaceae</taxon>
        <taxon>Halioxenophilus</taxon>
    </lineage>
</organism>
<feature type="transmembrane region" description="Helical" evidence="1">
    <location>
        <begin position="77"/>
        <end position="96"/>
    </location>
</feature>
<dbReference type="Proteomes" id="UP001409585">
    <property type="component" value="Unassembled WGS sequence"/>
</dbReference>
<dbReference type="EMBL" id="BAABLX010000029">
    <property type="protein sequence ID" value="GAA4951503.1"/>
    <property type="molecule type" value="Genomic_DNA"/>
</dbReference>
<dbReference type="Pfam" id="PF08592">
    <property type="entry name" value="Anthrone_oxy"/>
    <property type="match status" value="1"/>
</dbReference>
<feature type="transmembrane region" description="Helical" evidence="1">
    <location>
        <begin position="6"/>
        <end position="24"/>
    </location>
</feature>
<evidence type="ECO:0000313" key="3">
    <source>
        <dbReference type="Proteomes" id="UP001409585"/>
    </source>
</evidence>
<dbReference type="RefSeq" id="WP_345425428.1">
    <property type="nucleotide sequence ID" value="NZ_AP031496.1"/>
</dbReference>
<feature type="transmembrane region" description="Helical" evidence="1">
    <location>
        <begin position="45"/>
        <end position="65"/>
    </location>
</feature>
<protein>
    <submittedName>
        <fullName evidence="2">DUF1772 domain-containing protein</fullName>
    </submittedName>
</protein>
<keyword evidence="3" id="KW-1185">Reference proteome</keyword>
<gene>
    <name evidence="2" type="ORF">GCM10025791_35000</name>
</gene>
<accession>A0AAV3U6A7</accession>
<evidence type="ECO:0000313" key="2">
    <source>
        <dbReference type="EMBL" id="GAA4951503.1"/>
    </source>
</evidence>
<keyword evidence="1" id="KW-1133">Transmembrane helix</keyword>
<sequence length="153" mass="16958">MLIALTVMTGIMAGIYAAFSLFVMRSLAKLDAINAGEAMVAINQTIVKTLFVPLFFGSVLLYAYALVDALVYSKPQATLLAFAAVIYLLGMFVVTLKGNVPMNNRLQVLAPNHHQLREYWPQYAQQWSRLNHIRTVSSALATTLLCNVMYLAQ</sequence>
<keyword evidence="1" id="KW-0472">Membrane</keyword>
<evidence type="ECO:0000256" key="1">
    <source>
        <dbReference type="SAM" id="Phobius"/>
    </source>
</evidence>
<comment type="caution">
    <text evidence="2">The sequence shown here is derived from an EMBL/GenBank/DDBJ whole genome shotgun (WGS) entry which is preliminary data.</text>
</comment>
<proteinExistence type="predicted"/>
<dbReference type="AlphaFoldDB" id="A0AAV3U6A7"/>